<gene>
    <name evidence="1" type="ordered locus">Rahaq_5144</name>
</gene>
<accession>A0A0H3FJ00</accession>
<dbReference type="HOGENOM" id="CLU_086407_4_1_6"/>
<proteinExistence type="predicted"/>
<protein>
    <recommendedName>
        <fullName evidence="3">Glutamate-rich protein GrpB</fullName>
    </recommendedName>
</protein>
<name>A0A0H3FJ00_RAHSY</name>
<dbReference type="Pfam" id="PF04229">
    <property type="entry name" value="GrpB"/>
    <property type="match status" value="1"/>
</dbReference>
<dbReference type="InterPro" id="IPR007344">
    <property type="entry name" value="GrpB/CoaE"/>
</dbReference>
<dbReference type="OrthoDB" id="9799092at2"/>
<dbReference type="PANTHER" id="PTHR34822">
    <property type="entry name" value="GRPB DOMAIN PROTEIN (AFU_ORTHOLOGUE AFUA_1G01530)"/>
    <property type="match status" value="1"/>
</dbReference>
<reference evidence="2" key="1">
    <citation type="submission" date="2011-01" db="EMBL/GenBank/DDBJ databases">
        <title>Complete sequence of plasmid2 of Rahnella sp. Y9602.</title>
        <authorList>
            <consortium name="US DOE Joint Genome Institute"/>
            <person name="Lucas S."/>
            <person name="Copeland A."/>
            <person name="Lapidus A."/>
            <person name="Cheng J.-F."/>
            <person name="Goodwin L."/>
            <person name="Pitluck S."/>
            <person name="Lu M."/>
            <person name="Detter J.C."/>
            <person name="Han C."/>
            <person name="Tapia R."/>
            <person name="Land M."/>
            <person name="Hauser L."/>
            <person name="Kyrpides N."/>
            <person name="Ivanova N."/>
            <person name="Ovchinnikova G."/>
            <person name="Pagani I."/>
            <person name="Sobecky P.A."/>
            <person name="Martinez R.J."/>
            <person name="Woyke T."/>
        </authorList>
    </citation>
    <scope>NUCLEOTIDE SEQUENCE [LARGE SCALE GENOMIC DNA]</scope>
    <source>
        <strain evidence="2">Y9602</strain>
        <plasmid evidence="2">pRAHAQ02</plasmid>
    </source>
</reference>
<evidence type="ECO:0000313" key="2">
    <source>
        <dbReference type="Proteomes" id="UP000007257"/>
    </source>
</evidence>
<organism evidence="1 2">
    <name type="scientific">Rahnella sp. (strain Y9602)</name>
    <dbReference type="NCBI Taxonomy" id="2703885"/>
    <lineage>
        <taxon>Bacteria</taxon>
        <taxon>Pseudomonadati</taxon>
        <taxon>Pseudomonadota</taxon>
        <taxon>Gammaproteobacteria</taxon>
        <taxon>Enterobacterales</taxon>
        <taxon>Yersiniaceae</taxon>
        <taxon>Rahnella</taxon>
    </lineage>
</organism>
<dbReference type="PANTHER" id="PTHR34822:SF1">
    <property type="entry name" value="GRPB FAMILY PROTEIN"/>
    <property type="match status" value="1"/>
</dbReference>
<dbReference type="InterPro" id="IPR043519">
    <property type="entry name" value="NT_sf"/>
</dbReference>
<dbReference type="KEGG" id="rah:Rahaq_5144"/>
<keyword evidence="1" id="KW-0614">Plasmid</keyword>
<dbReference type="SUPFAM" id="SSF81301">
    <property type="entry name" value="Nucleotidyltransferase"/>
    <property type="match status" value="1"/>
</dbReference>
<sequence length="169" mass="19531">MRRIIVVEYEEQWHTRYEAERGLLQNTLGKVISQVHHIGSTSIPGLSAKPIIDILLEVYDLDELDKLNFAMERAGYCVRGENGIPNRRYFTKGEEHRSHHVHAFGVGNPQIVKHLAFRDYLRKNKKEADEYAEIKHAAALASEDNIPLYSTLKADFIAHHLRLALRDYK</sequence>
<reference evidence="1 2" key="2">
    <citation type="journal article" date="2012" name="J. Bacteriol.">
        <title>Complete Genome Sequence of Rahnella sp. Strain Y9602, a Gammaproteobacterium Isolate from Metal- and Radionuclide-Contaminated Soil.</title>
        <authorList>
            <person name="Martinez R.J."/>
            <person name="Bruce D."/>
            <person name="Detter C."/>
            <person name="Goodwin L.A."/>
            <person name="Han J."/>
            <person name="Han C.S."/>
            <person name="Held B."/>
            <person name="Land M.L."/>
            <person name="Mikhailova N."/>
            <person name="Nolan M."/>
            <person name="Pennacchio L."/>
            <person name="Pitluck S."/>
            <person name="Tapia R."/>
            <person name="Woyke T."/>
            <person name="Sobecky P.A."/>
        </authorList>
    </citation>
    <scope>NUCLEOTIDE SEQUENCE [LARGE SCALE GENOMIC DNA]</scope>
    <source>
        <strain evidence="1 2">Y9602</strain>
        <plasmid evidence="1 2">pRAHAQ02</plasmid>
    </source>
</reference>
<evidence type="ECO:0000313" key="1">
    <source>
        <dbReference type="EMBL" id="ADW76710.1"/>
    </source>
</evidence>
<dbReference type="AlphaFoldDB" id="A0A0H3FJ00"/>
<dbReference type="EMBL" id="CP002507">
    <property type="protein sequence ID" value="ADW76710.1"/>
    <property type="molecule type" value="Genomic_DNA"/>
</dbReference>
<dbReference type="Gene3D" id="3.30.460.10">
    <property type="entry name" value="Beta Polymerase, domain 2"/>
    <property type="match status" value="1"/>
</dbReference>
<geneLocation type="plasmid" evidence="1 2">
    <name>pRAHAQ02</name>
</geneLocation>
<dbReference type="Proteomes" id="UP000007257">
    <property type="component" value="Plasmid pRAHAQ02"/>
</dbReference>
<evidence type="ECO:0008006" key="3">
    <source>
        <dbReference type="Google" id="ProtNLM"/>
    </source>
</evidence>
<dbReference type="RefSeq" id="WP_013578386.1">
    <property type="nucleotide sequence ID" value="NC_015063.1"/>
</dbReference>